<name>A0A9W5VKF7_BACCE</name>
<gene>
    <name evidence="1" type="ORF">IGM_04139</name>
</gene>
<dbReference type="AlphaFoldDB" id="A0A9W5VKF7"/>
<proteinExistence type="predicted"/>
<reference evidence="1 2" key="1">
    <citation type="submission" date="2012-12" db="EMBL/GenBank/DDBJ databases">
        <title>The Genome Sequence of Bacillus cereus HuB4-4.</title>
        <authorList>
            <consortium name="The Broad Institute Genome Sequencing Platform"/>
            <consortium name="The Broad Institute Genome Sequencing Center for Infectious Disease"/>
            <person name="Feldgarden M."/>
            <person name="Van der Auwera G.A."/>
            <person name="Mahillon J."/>
            <person name="Duprez V."/>
            <person name="Timmery S."/>
            <person name="Mattelet C."/>
            <person name="Dierick K."/>
            <person name="Sun M."/>
            <person name="Yu Z."/>
            <person name="Zhu L."/>
            <person name="Hu X."/>
            <person name="Shank E.B."/>
            <person name="Swiecicka I."/>
            <person name="Hansen B.M."/>
            <person name="Andrup L."/>
            <person name="Walker B."/>
            <person name="Young S.K."/>
            <person name="Zeng Q."/>
            <person name="Gargeya S."/>
            <person name="Fitzgerald M."/>
            <person name="Haas B."/>
            <person name="Abouelleil A."/>
            <person name="Alvarado L."/>
            <person name="Arachchi H.M."/>
            <person name="Berlin A.M."/>
            <person name="Chapman S.B."/>
            <person name="Dewar J."/>
            <person name="Goldberg J."/>
            <person name="Griggs A."/>
            <person name="Gujja S."/>
            <person name="Hansen M."/>
            <person name="Howarth C."/>
            <person name="Imamovic A."/>
            <person name="Larimer J."/>
            <person name="McCowan C."/>
            <person name="Murphy C."/>
            <person name="Neiman D."/>
            <person name="Pearson M."/>
            <person name="Priest M."/>
            <person name="Roberts A."/>
            <person name="Saif S."/>
            <person name="Shea T."/>
            <person name="Sisk P."/>
            <person name="Sykes S."/>
            <person name="Wortman J."/>
            <person name="Nusbaum C."/>
            <person name="Birren B."/>
        </authorList>
    </citation>
    <scope>NUCLEOTIDE SEQUENCE [LARGE SCALE GENOMIC DNA]</scope>
    <source>
        <strain evidence="1 2">HuB4-4</strain>
    </source>
</reference>
<protein>
    <recommendedName>
        <fullName evidence="3">N-acyl-L-amino acid amidohydrolase</fullName>
    </recommendedName>
</protein>
<evidence type="ECO:0000313" key="1">
    <source>
        <dbReference type="EMBL" id="EOP86240.1"/>
    </source>
</evidence>
<dbReference type="Proteomes" id="UP000014009">
    <property type="component" value="Unassembled WGS sequence"/>
</dbReference>
<dbReference type="Gene3D" id="3.40.630.10">
    <property type="entry name" value="Zn peptidases"/>
    <property type="match status" value="1"/>
</dbReference>
<organism evidence="1 2">
    <name type="scientific">Bacillus cereus HuB4-4</name>
    <dbReference type="NCBI Taxonomy" id="1053211"/>
    <lineage>
        <taxon>Bacteria</taxon>
        <taxon>Bacillati</taxon>
        <taxon>Bacillota</taxon>
        <taxon>Bacilli</taxon>
        <taxon>Bacillales</taxon>
        <taxon>Bacillaceae</taxon>
        <taxon>Bacillus</taxon>
        <taxon>Bacillus cereus group</taxon>
    </lineage>
</organism>
<dbReference type="SUPFAM" id="SSF53187">
    <property type="entry name" value="Zn-dependent exopeptidases"/>
    <property type="match status" value="1"/>
</dbReference>
<accession>A0A9W5VKF7</accession>
<sequence>MQEIETPRKIAEILKSFHIDVKTNIGSRGVIGVIEGGRPGKTIALRADFDEQAMLIGGKLLLSLVNSYVRDEKESLHHVEVKK</sequence>
<dbReference type="EMBL" id="AHEF01000072">
    <property type="protein sequence ID" value="EOP86240.1"/>
    <property type="molecule type" value="Genomic_DNA"/>
</dbReference>
<comment type="caution">
    <text evidence="1">The sequence shown here is derived from an EMBL/GenBank/DDBJ whole genome shotgun (WGS) entry which is preliminary data.</text>
</comment>
<evidence type="ECO:0008006" key="3">
    <source>
        <dbReference type="Google" id="ProtNLM"/>
    </source>
</evidence>
<evidence type="ECO:0000313" key="2">
    <source>
        <dbReference type="Proteomes" id="UP000014009"/>
    </source>
</evidence>